<dbReference type="OrthoDB" id="9789949at2"/>
<dbReference type="GO" id="GO:0008972">
    <property type="term" value="F:phosphomethylpyrimidine kinase activity"/>
    <property type="evidence" value="ECO:0007669"/>
    <property type="project" value="TreeGrafter"/>
</dbReference>
<feature type="domain" description="Thiamine phosphate synthase/TenI" evidence="1">
    <location>
        <begin position="325"/>
        <end position="493"/>
    </location>
</feature>
<protein>
    <submittedName>
        <fullName evidence="3">Thiamine-phosphate diphosphorylase</fullName>
    </submittedName>
</protein>
<evidence type="ECO:0000313" key="3">
    <source>
        <dbReference type="EMBL" id="SIS94721.1"/>
    </source>
</evidence>
<sequence length="522" mass="55672">MISETKPRYLLAICASDSRGGAGLQAALSQAALSGCECRSVVLAVTAQSHQGVEAVSHVSASMVEAQVQAALRDGLPEAVLIGWVPPEPEVLEYLRTFLNELQASKQVPVIWDPVVSATLGELPAAHSGLTDLIPNVSVMTPSLDEARWLLGDQTLSAAAAGAALQHAGAHTVVITGGDDEQQQHSAWVTDLIFSRSDENFPECAAKPSFALHQQREAVQAHGTGSQFSAALAVQLTKGTRLYDAIVIAAAAARQALIASSGVLGIEFGGTDSGSTKPESSVYRNCIASALPQSGDEWPLITDVGTYPRTDRFEPYRPGVYVLTESLDHLEMLLGMGVDTVQWRIKVPGPDYKDQTRRALAMCRSQGVSFWLNDDWPLALELKPDGVHLGQEDLVSADIDALHAAGVSLGISTHTEWEIARARAQKPSYIAFGPVFTPLSKRLRYQPLGIDCLSAWSERYRSWPQTCIGGIVPENARLVAESGVGSLAVVTCIAGGPADEPLIRSNIADLRAALEMFSPAPK</sequence>
<gene>
    <name evidence="3" type="ORF">SAMN05421686_106256</name>
</gene>
<dbReference type="GO" id="GO:0009229">
    <property type="term" value="P:thiamine diphosphate biosynthetic process"/>
    <property type="evidence" value="ECO:0007669"/>
    <property type="project" value="UniProtKB-UniPathway"/>
</dbReference>
<dbReference type="STRING" id="484498.SAMN05421686_106256"/>
<organism evidence="3 4">
    <name type="scientific">Thalassolituus maritimus</name>
    <dbReference type="NCBI Taxonomy" id="484498"/>
    <lineage>
        <taxon>Bacteria</taxon>
        <taxon>Pseudomonadati</taxon>
        <taxon>Pseudomonadota</taxon>
        <taxon>Gammaproteobacteria</taxon>
        <taxon>Oceanospirillales</taxon>
        <taxon>Oceanospirillaceae</taxon>
        <taxon>Thalassolituus</taxon>
    </lineage>
</organism>
<dbReference type="PANTHER" id="PTHR20858:SF17">
    <property type="entry name" value="HYDROXYMETHYLPYRIMIDINE_PHOSPHOMETHYLPYRIMIDINE KINASE THI20-RELATED"/>
    <property type="match status" value="1"/>
</dbReference>
<dbReference type="InterPro" id="IPR036206">
    <property type="entry name" value="ThiamineP_synth_sf"/>
</dbReference>
<dbReference type="InterPro" id="IPR029056">
    <property type="entry name" value="Ribokinase-like"/>
</dbReference>
<dbReference type="GO" id="GO:0009228">
    <property type="term" value="P:thiamine biosynthetic process"/>
    <property type="evidence" value="ECO:0007669"/>
    <property type="project" value="UniProtKB-KW"/>
</dbReference>
<dbReference type="RefSeq" id="WP_076516171.1">
    <property type="nucleotide sequence ID" value="NZ_FTOH01000006.1"/>
</dbReference>
<dbReference type="UniPathway" id="UPA00060">
    <property type="reaction ID" value="UER00138"/>
</dbReference>
<dbReference type="Proteomes" id="UP000185639">
    <property type="component" value="Unassembled WGS sequence"/>
</dbReference>
<reference evidence="4" key="1">
    <citation type="submission" date="2017-01" db="EMBL/GenBank/DDBJ databases">
        <authorList>
            <person name="Varghese N."/>
            <person name="Submissions S."/>
        </authorList>
    </citation>
    <scope>NUCLEOTIDE SEQUENCE [LARGE SCALE GENOMIC DNA]</scope>
    <source>
        <strain evidence="4">DSM 24913</strain>
    </source>
</reference>
<dbReference type="InterPro" id="IPR013749">
    <property type="entry name" value="PM/HMP-P_kinase-1"/>
</dbReference>
<keyword evidence="4" id="KW-1185">Reference proteome</keyword>
<dbReference type="Gene3D" id="3.40.1190.20">
    <property type="match status" value="1"/>
</dbReference>
<feature type="domain" description="Pyridoxamine kinase/Phosphomethylpyrimidine kinase" evidence="2">
    <location>
        <begin position="17"/>
        <end position="260"/>
    </location>
</feature>
<name>A0A1N7N955_9GAMM</name>
<dbReference type="EMBL" id="FTOH01000006">
    <property type="protein sequence ID" value="SIS94721.1"/>
    <property type="molecule type" value="Genomic_DNA"/>
</dbReference>
<dbReference type="GO" id="GO:0008902">
    <property type="term" value="F:hydroxymethylpyrimidine kinase activity"/>
    <property type="evidence" value="ECO:0007669"/>
    <property type="project" value="TreeGrafter"/>
</dbReference>
<dbReference type="SUPFAM" id="SSF53613">
    <property type="entry name" value="Ribokinase-like"/>
    <property type="match status" value="1"/>
</dbReference>
<dbReference type="Pfam" id="PF02581">
    <property type="entry name" value="TMP-TENI"/>
    <property type="match status" value="1"/>
</dbReference>
<dbReference type="InterPro" id="IPR013785">
    <property type="entry name" value="Aldolase_TIM"/>
</dbReference>
<dbReference type="Pfam" id="PF08543">
    <property type="entry name" value="Phos_pyr_kin"/>
    <property type="match status" value="1"/>
</dbReference>
<dbReference type="InterPro" id="IPR022998">
    <property type="entry name" value="ThiamineP_synth_TenI"/>
</dbReference>
<dbReference type="PANTHER" id="PTHR20858">
    <property type="entry name" value="PHOSPHOMETHYLPYRIMIDINE KINASE"/>
    <property type="match status" value="1"/>
</dbReference>
<accession>A0A1N7N955</accession>
<evidence type="ECO:0000259" key="2">
    <source>
        <dbReference type="Pfam" id="PF08543"/>
    </source>
</evidence>
<dbReference type="SUPFAM" id="SSF51391">
    <property type="entry name" value="Thiamin phosphate synthase"/>
    <property type="match status" value="1"/>
</dbReference>
<evidence type="ECO:0000259" key="1">
    <source>
        <dbReference type="Pfam" id="PF02581"/>
    </source>
</evidence>
<dbReference type="GO" id="GO:0005829">
    <property type="term" value="C:cytosol"/>
    <property type="evidence" value="ECO:0007669"/>
    <property type="project" value="TreeGrafter"/>
</dbReference>
<evidence type="ECO:0000313" key="4">
    <source>
        <dbReference type="Proteomes" id="UP000185639"/>
    </source>
</evidence>
<dbReference type="Gene3D" id="3.20.20.70">
    <property type="entry name" value="Aldolase class I"/>
    <property type="match status" value="1"/>
</dbReference>
<proteinExistence type="predicted"/>
<dbReference type="AlphaFoldDB" id="A0A1N7N955"/>
<dbReference type="CDD" id="cd00564">
    <property type="entry name" value="TMP_TenI"/>
    <property type="match status" value="1"/>
</dbReference>